<sequence>MAGVKTHTFFVDMTCGGCSGAAIRVLTKDNLVDKGNIEIDLDKKTVVVKSELEAKELEDVLKKTGKDVKFITQTVSVHTPTPQHKHPTPLPPLYTPLHYALSLTYNTPSLHMIFLTFLPSFHFLTTD</sequence>
<comment type="subunit">
    <text evidence="11">Homodimer. Interacts with ATP7B. Interacts with ATP7A. Interacts (via dimer form) with SLC31A1 (via C-terminal domain); this interaction improves ATOX1 stability and controls intracellular Cu(I) levels.</text>
</comment>
<evidence type="ECO:0000256" key="10">
    <source>
        <dbReference type="ARBA" id="ARBA00043201"/>
    </source>
</evidence>
<feature type="domain" description="HMA" evidence="12">
    <location>
        <begin position="4"/>
        <end position="69"/>
    </location>
</feature>
<dbReference type="AlphaFoldDB" id="A0A210R3H8"/>
<dbReference type="GO" id="GO:0005829">
    <property type="term" value="C:cytosol"/>
    <property type="evidence" value="ECO:0007669"/>
    <property type="project" value="TreeGrafter"/>
</dbReference>
<proteinExistence type="inferred from homology"/>
<protein>
    <recommendedName>
        <fullName evidence="9">Copper transport protein ATOX1</fullName>
    </recommendedName>
    <alternativeName>
        <fullName evidence="10">Metal transport protein ATX1</fullName>
    </alternativeName>
</protein>
<evidence type="ECO:0000256" key="11">
    <source>
        <dbReference type="ARBA" id="ARBA00046351"/>
    </source>
</evidence>
<evidence type="ECO:0000256" key="7">
    <source>
        <dbReference type="ARBA" id="ARBA00037651"/>
    </source>
</evidence>
<keyword evidence="5" id="KW-0406">Ion transport</keyword>
<evidence type="ECO:0000259" key="12">
    <source>
        <dbReference type="PROSITE" id="PS50846"/>
    </source>
</evidence>
<comment type="function">
    <text evidence="7">Binds and deliver cytosolic copper to the copper ATPase proteins. May be important in cellular antioxidant defense.</text>
</comment>
<evidence type="ECO:0000256" key="1">
    <source>
        <dbReference type="ARBA" id="ARBA00022448"/>
    </source>
</evidence>
<gene>
    <name evidence="13" type="ORF">KP79_PYT13299</name>
</gene>
<keyword evidence="6" id="KW-0143">Chaperone</keyword>
<keyword evidence="1" id="KW-0813">Transport</keyword>
<evidence type="ECO:0000256" key="6">
    <source>
        <dbReference type="ARBA" id="ARBA00023186"/>
    </source>
</evidence>
<reference evidence="13 14" key="1">
    <citation type="journal article" date="2017" name="Nat. Ecol. Evol.">
        <title>Scallop genome provides insights into evolution of bilaterian karyotype and development.</title>
        <authorList>
            <person name="Wang S."/>
            <person name="Zhang J."/>
            <person name="Jiao W."/>
            <person name="Li J."/>
            <person name="Xun X."/>
            <person name="Sun Y."/>
            <person name="Guo X."/>
            <person name="Huan P."/>
            <person name="Dong B."/>
            <person name="Zhang L."/>
            <person name="Hu X."/>
            <person name="Sun X."/>
            <person name="Wang J."/>
            <person name="Zhao C."/>
            <person name="Wang Y."/>
            <person name="Wang D."/>
            <person name="Huang X."/>
            <person name="Wang R."/>
            <person name="Lv J."/>
            <person name="Li Y."/>
            <person name="Zhang Z."/>
            <person name="Liu B."/>
            <person name="Lu W."/>
            <person name="Hui Y."/>
            <person name="Liang J."/>
            <person name="Zhou Z."/>
            <person name="Hou R."/>
            <person name="Li X."/>
            <person name="Liu Y."/>
            <person name="Li H."/>
            <person name="Ning X."/>
            <person name="Lin Y."/>
            <person name="Zhao L."/>
            <person name="Xing Q."/>
            <person name="Dou J."/>
            <person name="Li Y."/>
            <person name="Mao J."/>
            <person name="Guo H."/>
            <person name="Dou H."/>
            <person name="Li T."/>
            <person name="Mu C."/>
            <person name="Jiang W."/>
            <person name="Fu Q."/>
            <person name="Fu X."/>
            <person name="Miao Y."/>
            <person name="Liu J."/>
            <person name="Yu Q."/>
            <person name="Li R."/>
            <person name="Liao H."/>
            <person name="Li X."/>
            <person name="Kong Y."/>
            <person name="Jiang Z."/>
            <person name="Chourrout D."/>
            <person name="Li R."/>
            <person name="Bao Z."/>
        </authorList>
    </citation>
    <scope>NUCLEOTIDE SEQUENCE [LARGE SCALE GENOMIC DNA]</scope>
    <source>
        <strain evidence="13 14">PY_sf001</strain>
    </source>
</reference>
<dbReference type="GO" id="GO:0046872">
    <property type="term" value="F:metal ion binding"/>
    <property type="evidence" value="ECO:0007669"/>
    <property type="project" value="UniProtKB-KW"/>
</dbReference>
<organism evidence="13 14">
    <name type="scientific">Mizuhopecten yessoensis</name>
    <name type="common">Japanese scallop</name>
    <name type="synonym">Patinopecten yessoensis</name>
    <dbReference type="NCBI Taxonomy" id="6573"/>
    <lineage>
        <taxon>Eukaryota</taxon>
        <taxon>Metazoa</taxon>
        <taxon>Spiralia</taxon>
        <taxon>Lophotrochozoa</taxon>
        <taxon>Mollusca</taxon>
        <taxon>Bivalvia</taxon>
        <taxon>Autobranchia</taxon>
        <taxon>Pteriomorphia</taxon>
        <taxon>Pectinida</taxon>
        <taxon>Pectinoidea</taxon>
        <taxon>Pectinidae</taxon>
        <taxon>Mizuhopecten</taxon>
    </lineage>
</organism>
<accession>A0A210R3H8</accession>
<evidence type="ECO:0000313" key="13">
    <source>
        <dbReference type="EMBL" id="OWF55630.1"/>
    </source>
</evidence>
<evidence type="ECO:0000256" key="2">
    <source>
        <dbReference type="ARBA" id="ARBA00022723"/>
    </source>
</evidence>
<evidence type="ECO:0000256" key="9">
    <source>
        <dbReference type="ARBA" id="ARBA00040962"/>
    </source>
</evidence>
<dbReference type="Pfam" id="PF00403">
    <property type="entry name" value="HMA"/>
    <property type="match status" value="1"/>
</dbReference>
<dbReference type="PANTHER" id="PTHR46365:SF1">
    <property type="entry name" value="COPPER TRANSPORT PROTEIN ATOX1"/>
    <property type="match status" value="1"/>
</dbReference>
<keyword evidence="14" id="KW-1185">Reference proteome</keyword>
<dbReference type="EMBL" id="NEDP02000574">
    <property type="protein sequence ID" value="OWF55630.1"/>
    <property type="molecule type" value="Genomic_DNA"/>
</dbReference>
<dbReference type="CDD" id="cd00371">
    <property type="entry name" value="HMA"/>
    <property type="match status" value="1"/>
</dbReference>
<keyword evidence="3" id="KW-0187">Copper transport</keyword>
<dbReference type="Proteomes" id="UP000242188">
    <property type="component" value="Unassembled WGS sequence"/>
</dbReference>
<keyword evidence="2" id="KW-0479">Metal-binding</keyword>
<evidence type="ECO:0000313" key="14">
    <source>
        <dbReference type="Proteomes" id="UP000242188"/>
    </source>
</evidence>
<name>A0A210R3H8_MIZYE</name>
<dbReference type="Gene3D" id="3.30.70.100">
    <property type="match status" value="1"/>
</dbReference>
<dbReference type="OrthoDB" id="689350at2759"/>
<dbReference type="STRING" id="6573.A0A210R3H8"/>
<dbReference type="GO" id="GO:0016531">
    <property type="term" value="F:copper chaperone activity"/>
    <property type="evidence" value="ECO:0007669"/>
    <property type="project" value="TreeGrafter"/>
</dbReference>
<comment type="caution">
    <text evidence="13">The sequence shown here is derived from an EMBL/GenBank/DDBJ whole genome shotgun (WGS) entry which is preliminary data.</text>
</comment>
<dbReference type="InterPro" id="IPR006121">
    <property type="entry name" value="HMA_dom"/>
</dbReference>
<evidence type="ECO:0000256" key="4">
    <source>
        <dbReference type="ARBA" id="ARBA00023008"/>
    </source>
</evidence>
<dbReference type="InterPro" id="IPR036163">
    <property type="entry name" value="HMA_dom_sf"/>
</dbReference>
<evidence type="ECO:0000256" key="8">
    <source>
        <dbReference type="ARBA" id="ARBA00038171"/>
    </source>
</evidence>
<dbReference type="PANTHER" id="PTHR46365">
    <property type="entry name" value="COPPER TRANSPORT PROTEIN ATOX1"/>
    <property type="match status" value="1"/>
</dbReference>
<keyword evidence="4" id="KW-0186">Copper</keyword>
<dbReference type="GO" id="GO:0006825">
    <property type="term" value="P:copper ion transport"/>
    <property type="evidence" value="ECO:0007669"/>
    <property type="project" value="UniProtKB-KW"/>
</dbReference>
<comment type="similarity">
    <text evidence="8">Belongs to the ATX1 family.</text>
</comment>
<dbReference type="SUPFAM" id="SSF55008">
    <property type="entry name" value="HMA, heavy metal-associated domain"/>
    <property type="match status" value="1"/>
</dbReference>
<dbReference type="PROSITE" id="PS50846">
    <property type="entry name" value="HMA_2"/>
    <property type="match status" value="1"/>
</dbReference>
<evidence type="ECO:0000256" key="3">
    <source>
        <dbReference type="ARBA" id="ARBA00022796"/>
    </source>
</evidence>
<dbReference type="InterPro" id="IPR051881">
    <property type="entry name" value="Copper_transport_ATOX1-like"/>
</dbReference>
<evidence type="ECO:0000256" key="5">
    <source>
        <dbReference type="ARBA" id="ARBA00023065"/>
    </source>
</evidence>